<evidence type="ECO:0000256" key="12">
    <source>
        <dbReference type="SAM" id="SignalP"/>
    </source>
</evidence>
<comment type="similarity">
    <text evidence="2">Belongs to the krueppel C2H2-type zinc-finger protein family.</text>
</comment>
<feature type="compositionally biased region" description="Basic and acidic residues" evidence="11">
    <location>
        <begin position="162"/>
        <end position="173"/>
    </location>
</feature>
<keyword evidence="6" id="KW-0862">Zinc</keyword>
<evidence type="ECO:0000256" key="4">
    <source>
        <dbReference type="ARBA" id="ARBA00022737"/>
    </source>
</evidence>
<feature type="compositionally biased region" description="Polar residues" evidence="11">
    <location>
        <begin position="181"/>
        <end position="201"/>
    </location>
</feature>
<evidence type="ECO:0000313" key="15">
    <source>
        <dbReference type="Proteomes" id="UP001178508"/>
    </source>
</evidence>
<comment type="subcellular location">
    <subcellularLocation>
        <location evidence="1">Nucleus</location>
    </subcellularLocation>
</comment>
<dbReference type="GO" id="GO:0000981">
    <property type="term" value="F:DNA-binding transcription factor activity, RNA polymerase II-specific"/>
    <property type="evidence" value="ECO:0007669"/>
    <property type="project" value="TreeGrafter"/>
</dbReference>
<feature type="domain" description="C2H2-type" evidence="13">
    <location>
        <begin position="387"/>
        <end position="414"/>
    </location>
</feature>
<reference evidence="14" key="1">
    <citation type="submission" date="2023-08" db="EMBL/GenBank/DDBJ databases">
        <authorList>
            <person name="Alioto T."/>
            <person name="Alioto T."/>
            <person name="Gomez Garrido J."/>
        </authorList>
    </citation>
    <scope>NUCLEOTIDE SEQUENCE</scope>
</reference>
<dbReference type="FunFam" id="3.30.160.60:FF:001174">
    <property type="entry name" value="zinc finger protein 527 isoform X1"/>
    <property type="match status" value="1"/>
</dbReference>
<organism evidence="14 15">
    <name type="scientific">Xyrichtys novacula</name>
    <name type="common">Pearly razorfish</name>
    <name type="synonym">Hemipteronotus novacula</name>
    <dbReference type="NCBI Taxonomy" id="13765"/>
    <lineage>
        <taxon>Eukaryota</taxon>
        <taxon>Metazoa</taxon>
        <taxon>Chordata</taxon>
        <taxon>Craniata</taxon>
        <taxon>Vertebrata</taxon>
        <taxon>Euteleostomi</taxon>
        <taxon>Actinopterygii</taxon>
        <taxon>Neopterygii</taxon>
        <taxon>Teleostei</taxon>
        <taxon>Neoteleostei</taxon>
        <taxon>Acanthomorphata</taxon>
        <taxon>Eupercaria</taxon>
        <taxon>Labriformes</taxon>
        <taxon>Labridae</taxon>
        <taxon>Xyrichtys</taxon>
    </lineage>
</organism>
<evidence type="ECO:0000313" key="14">
    <source>
        <dbReference type="EMBL" id="CAJ1072866.1"/>
    </source>
</evidence>
<accession>A0AAV1GI76</accession>
<feature type="compositionally biased region" description="Basic and acidic residues" evidence="11">
    <location>
        <begin position="214"/>
        <end position="224"/>
    </location>
</feature>
<dbReference type="EMBL" id="OY660877">
    <property type="protein sequence ID" value="CAJ1072866.1"/>
    <property type="molecule type" value="Genomic_DNA"/>
</dbReference>
<evidence type="ECO:0000256" key="11">
    <source>
        <dbReference type="SAM" id="MobiDB-lite"/>
    </source>
</evidence>
<evidence type="ECO:0000256" key="3">
    <source>
        <dbReference type="ARBA" id="ARBA00022723"/>
    </source>
</evidence>
<dbReference type="InterPro" id="IPR050717">
    <property type="entry name" value="C2H2-ZF_Transcription_Reg"/>
</dbReference>
<dbReference type="Proteomes" id="UP001178508">
    <property type="component" value="Chromosome 14"/>
</dbReference>
<dbReference type="PANTHER" id="PTHR14196:SF12">
    <property type="entry name" value="ZINC FINGER PROTEIN 208-LIKE"/>
    <property type="match status" value="1"/>
</dbReference>
<evidence type="ECO:0000256" key="6">
    <source>
        <dbReference type="ARBA" id="ARBA00022833"/>
    </source>
</evidence>
<feature type="domain" description="C2H2-type" evidence="13">
    <location>
        <begin position="415"/>
        <end position="442"/>
    </location>
</feature>
<dbReference type="AlphaFoldDB" id="A0AAV1GI76"/>
<evidence type="ECO:0000256" key="2">
    <source>
        <dbReference type="ARBA" id="ARBA00006991"/>
    </source>
</evidence>
<keyword evidence="8" id="KW-0539">Nucleus</keyword>
<keyword evidence="5 9" id="KW-0863">Zinc-finger</keyword>
<sequence length="466" mass="52482">MENSSFHSQLLSVMDVLAQAAAAEINRCVDEGCAVLRLEVSQSRRDIDLLRRKCEVMEAELRRTRLRTRRRGFYPPAADRFPPLVRIVLNKETQSSDWDRQMEAEAQTQPLKRAETQPVTEADHIQIKVESAEGDTWKNHPEDKMKSEEEQPSCFEASPPPHSEDFSEPHHSAENPADSESLMSPTNDYNTLQDQQLCPSQSETELMVKLEREEEQLNHEDTATHDSTGNFVTDGGSGQLWVSNPWTDAADPSSSFAEQQFPPVFQSQSGLDLEDVVPDVQSLEKSHAVGSSAARQKRRARTFGSQRPQQDGGHNASSQFHTMDHCSVSLQSQHPYRNTLPHTGHQNEDLMPQIPAPASSLGPSRSSSFLAKKMRTPWRSSLGEKKFSCTYCLKLFSKHCQLREHLRSHTGERPYSCKLCGRSFAKQCNLIRHAVVHSGEKPHECSLCGKCFTQRSSLKSHQKSAH</sequence>
<proteinExistence type="inferred from homology"/>
<dbReference type="Pfam" id="PF00096">
    <property type="entry name" value="zf-C2H2"/>
    <property type="match status" value="2"/>
</dbReference>
<gene>
    <name evidence="14" type="ORF">XNOV1_A030581</name>
</gene>
<dbReference type="Gene3D" id="3.30.160.60">
    <property type="entry name" value="Classic Zinc Finger"/>
    <property type="match status" value="3"/>
</dbReference>
<keyword evidence="7" id="KW-0238">DNA-binding</keyword>
<dbReference type="GO" id="GO:0000977">
    <property type="term" value="F:RNA polymerase II transcription regulatory region sequence-specific DNA binding"/>
    <property type="evidence" value="ECO:0007669"/>
    <property type="project" value="TreeGrafter"/>
</dbReference>
<evidence type="ECO:0000256" key="7">
    <source>
        <dbReference type="ARBA" id="ARBA00023125"/>
    </source>
</evidence>
<dbReference type="GO" id="GO:0005634">
    <property type="term" value="C:nucleus"/>
    <property type="evidence" value="ECO:0007669"/>
    <property type="project" value="UniProtKB-SubCell"/>
</dbReference>
<evidence type="ECO:0000256" key="5">
    <source>
        <dbReference type="ARBA" id="ARBA00022771"/>
    </source>
</evidence>
<feature type="region of interest" description="Disordered" evidence="11">
    <location>
        <begin position="214"/>
        <end position="256"/>
    </location>
</feature>
<dbReference type="InterPro" id="IPR013087">
    <property type="entry name" value="Znf_C2H2_type"/>
</dbReference>
<evidence type="ECO:0000256" key="8">
    <source>
        <dbReference type="ARBA" id="ARBA00023242"/>
    </source>
</evidence>
<dbReference type="PROSITE" id="PS00028">
    <property type="entry name" value="ZINC_FINGER_C2H2_1"/>
    <property type="match status" value="3"/>
</dbReference>
<dbReference type="SMART" id="SM00355">
    <property type="entry name" value="ZnF_C2H2"/>
    <property type="match status" value="3"/>
</dbReference>
<name>A0AAV1GI76_XYRNO</name>
<feature type="region of interest" description="Disordered" evidence="11">
    <location>
        <begin position="282"/>
        <end position="320"/>
    </location>
</feature>
<evidence type="ECO:0000256" key="10">
    <source>
        <dbReference type="SAM" id="Coils"/>
    </source>
</evidence>
<keyword evidence="12" id="KW-0732">Signal</keyword>
<keyword evidence="3" id="KW-0479">Metal-binding</keyword>
<feature type="signal peptide" evidence="12">
    <location>
        <begin position="1"/>
        <end position="22"/>
    </location>
</feature>
<protein>
    <submittedName>
        <fullName evidence="14">Zinc finger protein 436</fullName>
    </submittedName>
</protein>
<feature type="domain" description="C2H2-type" evidence="13">
    <location>
        <begin position="443"/>
        <end position="466"/>
    </location>
</feature>
<evidence type="ECO:0000256" key="1">
    <source>
        <dbReference type="ARBA" id="ARBA00004123"/>
    </source>
</evidence>
<evidence type="ECO:0000259" key="13">
    <source>
        <dbReference type="PROSITE" id="PS50157"/>
    </source>
</evidence>
<dbReference type="SUPFAM" id="SSF57667">
    <property type="entry name" value="beta-beta-alpha zinc fingers"/>
    <property type="match status" value="2"/>
</dbReference>
<keyword evidence="4" id="KW-0677">Repeat</keyword>
<dbReference type="InterPro" id="IPR036236">
    <property type="entry name" value="Znf_C2H2_sf"/>
</dbReference>
<feature type="compositionally biased region" description="Polar residues" evidence="11">
    <location>
        <begin position="240"/>
        <end position="256"/>
    </location>
</feature>
<dbReference type="GO" id="GO:0008270">
    <property type="term" value="F:zinc ion binding"/>
    <property type="evidence" value="ECO:0007669"/>
    <property type="project" value="UniProtKB-KW"/>
</dbReference>
<feature type="region of interest" description="Disordered" evidence="11">
    <location>
        <begin position="92"/>
        <end position="201"/>
    </location>
</feature>
<dbReference type="PANTHER" id="PTHR14196">
    <property type="entry name" value="ODD-SKIPPED - RELATED"/>
    <property type="match status" value="1"/>
</dbReference>
<dbReference type="FunFam" id="3.30.160.60:FF:001442">
    <property type="entry name" value="zinc finger protein 696"/>
    <property type="match status" value="1"/>
</dbReference>
<dbReference type="PROSITE" id="PS50157">
    <property type="entry name" value="ZINC_FINGER_C2H2_2"/>
    <property type="match status" value="3"/>
</dbReference>
<feature type="coiled-coil region" evidence="10">
    <location>
        <begin position="40"/>
        <end position="67"/>
    </location>
</feature>
<evidence type="ECO:0000256" key="9">
    <source>
        <dbReference type="PROSITE-ProRule" id="PRU00042"/>
    </source>
</evidence>
<keyword evidence="15" id="KW-1185">Reference proteome</keyword>
<keyword evidence="10" id="KW-0175">Coiled coil</keyword>
<feature type="chain" id="PRO_5043415617" evidence="12">
    <location>
        <begin position="23"/>
        <end position="466"/>
    </location>
</feature>
<feature type="compositionally biased region" description="Basic and acidic residues" evidence="11">
    <location>
        <begin position="121"/>
        <end position="149"/>
    </location>
</feature>